<keyword evidence="3" id="KW-1185">Reference proteome</keyword>
<accession>A0A5M6IZH9</accession>
<sequence length="230" mass="25060">MGLDLAQSWRNPGTANVAPSAGPAFTGPLALPPPRHPNHRAAEVQLDDLLHAARHSGGRLVAGLSDQEIIQIMKLADKIGDPERLKTLRLLLRPRLATLRPPRPLLFERLLFLPLDPVIVERKKWSPGAPFRIPRSAMRPISRAVRRNLPTTVLLDMDEALAGRTTADHAAIEELGPPLWKHAAKALGQQNGSLPGWHLSGHSLAEGGFICHGCARLWQYVATAVPEAMA</sequence>
<comment type="caution">
    <text evidence="2">The sequence shown here is derived from an EMBL/GenBank/DDBJ whole genome shotgun (WGS) entry which is preliminary data.</text>
</comment>
<feature type="region of interest" description="Disordered" evidence="1">
    <location>
        <begin position="1"/>
        <end position="38"/>
    </location>
</feature>
<dbReference type="AlphaFoldDB" id="A0A5M6IZH9"/>
<dbReference type="RefSeq" id="WP_150040318.1">
    <property type="nucleotide sequence ID" value="NZ_OW485601.1"/>
</dbReference>
<evidence type="ECO:0000256" key="1">
    <source>
        <dbReference type="SAM" id="MobiDB-lite"/>
    </source>
</evidence>
<gene>
    <name evidence="2" type="ORF">F1189_08600</name>
</gene>
<organism evidence="2 3">
    <name type="scientific">Rhodovastum atsumiense</name>
    <dbReference type="NCBI Taxonomy" id="504468"/>
    <lineage>
        <taxon>Bacteria</taxon>
        <taxon>Pseudomonadati</taxon>
        <taxon>Pseudomonadota</taxon>
        <taxon>Alphaproteobacteria</taxon>
        <taxon>Acetobacterales</taxon>
        <taxon>Acetobacteraceae</taxon>
        <taxon>Rhodovastum</taxon>
    </lineage>
</organism>
<proteinExistence type="predicted"/>
<name>A0A5M6IZH9_9PROT</name>
<dbReference type="EMBL" id="VWPK01000010">
    <property type="protein sequence ID" value="KAA5612785.1"/>
    <property type="molecule type" value="Genomic_DNA"/>
</dbReference>
<reference evidence="2 3" key="1">
    <citation type="submission" date="2019-09" db="EMBL/GenBank/DDBJ databases">
        <title>Genome sequence of Rhodovastum atsumiense, a diverse member of the Acetobacteraceae family of non-sulfur purple photosynthetic bacteria.</title>
        <authorList>
            <person name="Meyer T."/>
            <person name="Kyndt J."/>
        </authorList>
    </citation>
    <scope>NUCLEOTIDE SEQUENCE [LARGE SCALE GENOMIC DNA]</scope>
    <source>
        <strain evidence="2 3">DSM 21279</strain>
    </source>
</reference>
<protein>
    <submittedName>
        <fullName evidence="2">Uncharacterized protein</fullName>
    </submittedName>
</protein>
<evidence type="ECO:0000313" key="3">
    <source>
        <dbReference type="Proteomes" id="UP000325255"/>
    </source>
</evidence>
<evidence type="ECO:0000313" key="2">
    <source>
        <dbReference type="EMBL" id="KAA5612785.1"/>
    </source>
</evidence>
<dbReference type="Proteomes" id="UP000325255">
    <property type="component" value="Unassembled WGS sequence"/>
</dbReference>